<dbReference type="InterPro" id="IPR036390">
    <property type="entry name" value="WH_DNA-bd_sf"/>
</dbReference>
<dbReference type="Gene3D" id="3.30.450.40">
    <property type="match status" value="1"/>
</dbReference>
<evidence type="ECO:0000256" key="1">
    <source>
        <dbReference type="ARBA" id="ARBA00022491"/>
    </source>
</evidence>
<keyword evidence="1 5" id="KW-0678">Repressor</keyword>
<dbReference type="PANTHER" id="PTHR34824:SF1">
    <property type="entry name" value="HEAT-INDUCIBLE TRANSCRIPTION REPRESSOR HRCA"/>
    <property type="match status" value="1"/>
</dbReference>
<dbReference type="NCBIfam" id="TIGR00331">
    <property type="entry name" value="hrcA"/>
    <property type="match status" value="1"/>
</dbReference>
<organism evidence="7 8">
    <name type="scientific">Hirschia litorea</name>
    <dbReference type="NCBI Taxonomy" id="1199156"/>
    <lineage>
        <taxon>Bacteria</taxon>
        <taxon>Pseudomonadati</taxon>
        <taxon>Pseudomonadota</taxon>
        <taxon>Alphaproteobacteria</taxon>
        <taxon>Hyphomonadales</taxon>
        <taxon>Hyphomonadaceae</taxon>
        <taxon>Hirschia</taxon>
    </lineage>
</organism>
<dbReference type="Pfam" id="PF01628">
    <property type="entry name" value="HrcA"/>
    <property type="match status" value="1"/>
</dbReference>
<dbReference type="RefSeq" id="WP_382167760.1">
    <property type="nucleotide sequence ID" value="NZ_JBHTBR010000005.1"/>
</dbReference>
<keyword evidence="2 5" id="KW-0805">Transcription regulation</keyword>
<name>A0ABW2INB6_9PROT</name>
<keyword evidence="4 5" id="KW-0804">Transcription</keyword>
<reference evidence="8" key="1">
    <citation type="journal article" date="2019" name="Int. J. Syst. Evol. Microbiol.">
        <title>The Global Catalogue of Microorganisms (GCM) 10K type strain sequencing project: providing services to taxonomists for standard genome sequencing and annotation.</title>
        <authorList>
            <consortium name="The Broad Institute Genomics Platform"/>
            <consortium name="The Broad Institute Genome Sequencing Center for Infectious Disease"/>
            <person name="Wu L."/>
            <person name="Ma J."/>
        </authorList>
    </citation>
    <scope>NUCLEOTIDE SEQUENCE [LARGE SCALE GENOMIC DNA]</scope>
    <source>
        <strain evidence="8">CCUG 51308</strain>
    </source>
</reference>
<keyword evidence="3 5" id="KW-0346">Stress response</keyword>
<sequence>MKDHPSSHTTLSAMDERSRLIFREIVDAYLETGDPVGSRTISRRGISLSPASIRNVMADLAELGLLDSPHSSAGRMPTHQGLRLFVDGLMEVKRMKLPPADKRRIQQRLSAAQGRPPEDFLGEASEMLSGLVGGAGLVASPKSNASAVKHVEFVSIGPSQALAIIVSEDEDVENRLLNVPVGMPVSALQEASNYLNARMRGRTLAEVRKDVLTEIRDKKAQLDETASSLVEAGLAHWTGEDPDRGRSLIIRGRANLLGDDQLAEDINKVRDLFSYLDKTESLIKVLDEARDAEGVRLFIGAENKLFSLSGSSVIVAPYMNSDRKVVGALGVIGPTRLNYARVIPMVDYTAQVVGRLLNGGPAEEIEDKR</sequence>
<evidence type="ECO:0000256" key="4">
    <source>
        <dbReference type="ARBA" id="ARBA00023163"/>
    </source>
</evidence>
<dbReference type="InterPro" id="IPR036388">
    <property type="entry name" value="WH-like_DNA-bd_sf"/>
</dbReference>
<dbReference type="SUPFAM" id="SSF55781">
    <property type="entry name" value="GAF domain-like"/>
    <property type="match status" value="1"/>
</dbReference>
<evidence type="ECO:0000313" key="8">
    <source>
        <dbReference type="Proteomes" id="UP001596492"/>
    </source>
</evidence>
<keyword evidence="8" id="KW-1185">Reference proteome</keyword>
<feature type="domain" description="Heat-inducible transcription repressor HrcA C-terminal" evidence="6">
    <location>
        <begin position="118"/>
        <end position="343"/>
    </location>
</feature>
<protein>
    <recommendedName>
        <fullName evidence="5">Heat-inducible transcription repressor HrcA</fullName>
    </recommendedName>
</protein>
<comment type="similarity">
    <text evidence="5">Belongs to the HrcA family.</text>
</comment>
<gene>
    <name evidence="5 7" type="primary">hrcA</name>
    <name evidence="7" type="ORF">ACFQS8_12165</name>
</gene>
<dbReference type="PIRSF" id="PIRSF005485">
    <property type="entry name" value="HrcA"/>
    <property type="match status" value="1"/>
</dbReference>
<evidence type="ECO:0000256" key="2">
    <source>
        <dbReference type="ARBA" id="ARBA00023015"/>
    </source>
</evidence>
<dbReference type="Proteomes" id="UP001596492">
    <property type="component" value="Unassembled WGS sequence"/>
</dbReference>
<comment type="function">
    <text evidence="5">Negative regulator of class I heat shock genes (grpE-dnaK-dnaJ and groELS operons). Prevents heat-shock induction of these operons.</text>
</comment>
<dbReference type="Gene3D" id="1.10.10.10">
    <property type="entry name" value="Winged helix-like DNA-binding domain superfamily/Winged helix DNA-binding domain"/>
    <property type="match status" value="1"/>
</dbReference>
<dbReference type="PANTHER" id="PTHR34824">
    <property type="entry name" value="HEAT-INDUCIBLE TRANSCRIPTION REPRESSOR HRCA"/>
    <property type="match status" value="1"/>
</dbReference>
<dbReference type="InterPro" id="IPR002571">
    <property type="entry name" value="HrcA"/>
</dbReference>
<dbReference type="InterPro" id="IPR029016">
    <property type="entry name" value="GAF-like_dom_sf"/>
</dbReference>
<dbReference type="EMBL" id="JBHTBR010000005">
    <property type="protein sequence ID" value="MFC7292377.1"/>
    <property type="molecule type" value="Genomic_DNA"/>
</dbReference>
<evidence type="ECO:0000259" key="6">
    <source>
        <dbReference type="Pfam" id="PF01628"/>
    </source>
</evidence>
<evidence type="ECO:0000256" key="3">
    <source>
        <dbReference type="ARBA" id="ARBA00023016"/>
    </source>
</evidence>
<comment type="caution">
    <text evidence="7">The sequence shown here is derived from an EMBL/GenBank/DDBJ whole genome shotgun (WGS) entry which is preliminary data.</text>
</comment>
<dbReference type="SUPFAM" id="SSF46785">
    <property type="entry name" value="Winged helix' DNA-binding domain"/>
    <property type="match status" value="1"/>
</dbReference>
<evidence type="ECO:0000313" key="7">
    <source>
        <dbReference type="EMBL" id="MFC7292377.1"/>
    </source>
</evidence>
<dbReference type="InterPro" id="IPR023120">
    <property type="entry name" value="WHTH_transcript_rep_HrcA_IDD"/>
</dbReference>
<evidence type="ECO:0000256" key="5">
    <source>
        <dbReference type="HAMAP-Rule" id="MF_00081"/>
    </source>
</evidence>
<dbReference type="Gene3D" id="3.30.390.60">
    <property type="entry name" value="Heat-inducible transcription repressor hrca homolog, domain 3"/>
    <property type="match status" value="1"/>
</dbReference>
<accession>A0ABW2INB6</accession>
<proteinExistence type="inferred from homology"/>
<dbReference type="HAMAP" id="MF_00081">
    <property type="entry name" value="HrcA"/>
    <property type="match status" value="1"/>
</dbReference>
<dbReference type="InterPro" id="IPR021153">
    <property type="entry name" value="HrcA_C"/>
</dbReference>